<gene>
    <name evidence="1" type="ORF">SAMN05421842_10133</name>
</gene>
<dbReference type="STRING" id="119641.SAMN05421842_10133"/>
<dbReference type="Proteomes" id="UP000199263">
    <property type="component" value="Unassembled WGS sequence"/>
</dbReference>
<keyword evidence="2" id="KW-1185">Reference proteome</keyword>
<sequence length="160" mass="18948">MNTSKDFIKFRQYIRTQNLKVNEQYLLELFFEYTSIQYGYAFPKFSDIMSSFNTTSKNRISSTIKKLEKKGLIKVDRDHTNNRYYVVNIELFINQGKSNDKNGNKPTKEIEGQVSIEELTPEESKVIELTSFTPNQSRRLLELSKNKLDKVYRIRRVCPR</sequence>
<name>A0A1I1GRJ5_9CLOT</name>
<dbReference type="OrthoDB" id="1913225at2"/>
<dbReference type="SUPFAM" id="SSF46785">
    <property type="entry name" value="Winged helix' DNA-binding domain"/>
    <property type="match status" value="1"/>
</dbReference>
<accession>A0A1I1GRJ5</accession>
<dbReference type="Gene3D" id="1.10.10.10">
    <property type="entry name" value="Winged helix-like DNA-binding domain superfamily/Winged helix DNA-binding domain"/>
    <property type="match status" value="1"/>
</dbReference>
<organism evidence="1 2">
    <name type="scientific">Clostridium uliginosum</name>
    <dbReference type="NCBI Taxonomy" id="119641"/>
    <lineage>
        <taxon>Bacteria</taxon>
        <taxon>Bacillati</taxon>
        <taxon>Bacillota</taxon>
        <taxon>Clostridia</taxon>
        <taxon>Eubacteriales</taxon>
        <taxon>Clostridiaceae</taxon>
        <taxon>Clostridium</taxon>
    </lineage>
</organism>
<protein>
    <submittedName>
        <fullName evidence="1">Helix-turn-helix domain-containing protein</fullName>
    </submittedName>
</protein>
<reference evidence="1 2" key="1">
    <citation type="submission" date="2016-10" db="EMBL/GenBank/DDBJ databases">
        <authorList>
            <person name="de Groot N.N."/>
        </authorList>
    </citation>
    <scope>NUCLEOTIDE SEQUENCE [LARGE SCALE GENOMIC DNA]</scope>
    <source>
        <strain evidence="1 2">DSM 12992</strain>
    </source>
</reference>
<dbReference type="InterPro" id="IPR036390">
    <property type="entry name" value="WH_DNA-bd_sf"/>
</dbReference>
<proteinExistence type="predicted"/>
<dbReference type="EMBL" id="FOMG01000001">
    <property type="protein sequence ID" value="SFC14106.1"/>
    <property type="molecule type" value="Genomic_DNA"/>
</dbReference>
<dbReference type="InterPro" id="IPR036388">
    <property type="entry name" value="WH-like_DNA-bd_sf"/>
</dbReference>
<dbReference type="AlphaFoldDB" id="A0A1I1GRJ5"/>
<evidence type="ECO:0000313" key="1">
    <source>
        <dbReference type="EMBL" id="SFC14106.1"/>
    </source>
</evidence>
<dbReference type="RefSeq" id="WP_090087352.1">
    <property type="nucleotide sequence ID" value="NZ_FOMG01000001.1"/>
</dbReference>
<evidence type="ECO:0000313" key="2">
    <source>
        <dbReference type="Proteomes" id="UP000199263"/>
    </source>
</evidence>